<reference evidence="2 3" key="1">
    <citation type="journal article" date="2023" name="Sci. Data">
        <title>Genome assembly of the Korean intertidal mud-creeper Batillaria attramentaria.</title>
        <authorList>
            <person name="Patra A.K."/>
            <person name="Ho P.T."/>
            <person name="Jun S."/>
            <person name="Lee S.J."/>
            <person name="Kim Y."/>
            <person name="Won Y.J."/>
        </authorList>
    </citation>
    <scope>NUCLEOTIDE SEQUENCE [LARGE SCALE GENOMIC DNA]</scope>
    <source>
        <strain evidence="2">Wonlab-2016</strain>
    </source>
</reference>
<organism evidence="2 3">
    <name type="scientific">Batillaria attramentaria</name>
    <dbReference type="NCBI Taxonomy" id="370345"/>
    <lineage>
        <taxon>Eukaryota</taxon>
        <taxon>Metazoa</taxon>
        <taxon>Spiralia</taxon>
        <taxon>Lophotrochozoa</taxon>
        <taxon>Mollusca</taxon>
        <taxon>Gastropoda</taxon>
        <taxon>Caenogastropoda</taxon>
        <taxon>Sorbeoconcha</taxon>
        <taxon>Cerithioidea</taxon>
        <taxon>Batillariidae</taxon>
        <taxon>Batillaria</taxon>
    </lineage>
</organism>
<proteinExistence type="predicted"/>
<feature type="compositionally biased region" description="Low complexity" evidence="1">
    <location>
        <begin position="67"/>
        <end position="82"/>
    </location>
</feature>
<protein>
    <submittedName>
        <fullName evidence="2">Uncharacterized protein</fullName>
    </submittedName>
</protein>
<dbReference type="Proteomes" id="UP001519460">
    <property type="component" value="Unassembled WGS sequence"/>
</dbReference>
<evidence type="ECO:0000313" key="2">
    <source>
        <dbReference type="EMBL" id="KAK7474622.1"/>
    </source>
</evidence>
<evidence type="ECO:0000313" key="3">
    <source>
        <dbReference type="Proteomes" id="UP001519460"/>
    </source>
</evidence>
<feature type="region of interest" description="Disordered" evidence="1">
    <location>
        <begin position="60"/>
        <end position="82"/>
    </location>
</feature>
<accession>A0ABD0JHZ2</accession>
<evidence type="ECO:0000256" key="1">
    <source>
        <dbReference type="SAM" id="MobiDB-lite"/>
    </source>
</evidence>
<sequence>MTILRRFWLYIKLRSFGGNVTTGSNAHFVDNFQLRGNGYIMSKFPVMRPSFFRLLPSGKRSLQATNSPSSPARFSGSSAVST</sequence>
<name>A0ABD0JHZ2_9CAEN</name>
<dbReference type="EMBL" id="JACVVK020000431">
    <property type="protein sequence ID" value="KAK7474622.1"/>
    <property type="molecule type" value="Genomic_DNA"/>
</dbReference>
<comment type="caution">
    <text evidence="2">The sequence shown here is derived from an EMBL/GenBank/DDBJ whole genome shotgun (WGS) entry which is preliminary data.</text>
</comment>
<gene>
    <name evidence="2" type="ORF">BaRGS_00034151</name>
</gene>
<keyword evidence="3" id="KW-1185">Reference proteome</keyword>
<dbReference type="AlphaFoldDB" id="A0ABD0JHZ2"/>